<name>A0A2A8CZS2_9BACT</name>
<protein>
    <recommendedName>
        <fullName evidence="2">starch synthase</fullName>
        <ecNumber evidence="2">2.4.1.21</ecNumber>
    </recommendedName>
</protein>
<sequence length="255" mass="28192">MARSTRILFVAGEVAPFTEITEISGLTRTLPEALQEVGDYDARLMMPRYGTISERKNNLHEVIRLSGTPVPMGDEEDEVTVKVASIPDTRVQVYFMDHEEYFGRDAVYRNDDGDAFEDNPRRAAFFNRAVIETVCKLRWGPEVIHAFGWISGLVPLLLATEFADEELLADTKVVFTPDELDEQATVTDAVADALGLDVDNLPASLTELATRHADLVVNPPSMGAADGVSVFTEEDEERGEQLASLYTHMLSEVPA</sequence>
<dbReference type="AlphaFoldDB" id="A0A2A8CZS2"/>
<dbReference type="EMBL" id="PDEQ01000003">
    <property type="protein sequence ID" value="PEN13898.1"/>
    <property type="molecule type" value="Genomic_DNA"/>
</dbReference>
<dbReference type="Pfam" id="PF08323">
    <property type="entry name" value="Glyco_transf_5"/>
    <property type="match status" value="1"/>
</dbReference>
<evidence type="ECO:0000256" key="1">
    <source>
        <dbReference type="ARBA" id="ARBA00001478"/>
    </source>
</evidence>
<reference evidence="6 7" key="1">
    <citation type="submission" date="2017-10" db="EMBL/GenBank/DDBJ databases">
        <title>Draft genome of Longibacter Salinarum.</title>
        <authorList>
            <person name="Goh K.M."/>
            <person name="Shamsir M.S."/>
            <person name="Lim S.W."/>
        </authorList>
    </citation>
    <scope>NUCLEOTIDE SEQUENCE [LARGE SCALE GENOMIC DNA]</scope>
    <source>
        <strain evidence="6 7">KCTC 52045</strain>
    </source>
</reference>
<dbReference type="Gene3D" id="3.40.50.2000">
    <property type="entry name" value="Glycogen Phosphorylase B"/>
    <property type="match status" value="1"/>
</dbReference>
<proteinExistence type="predicted"/>
<feature type="domain" description="Starch synthase catalytic" evidence="5">
    <location>
        <begin position="6"/>
        <end position="198"/>
    </location>
</feature>
<dbReference type="OrthoDB" id="9808590at2"/>
<evidence type="ECO:0000256" key="2">
    <source>
        <dbReference type="ARBA" id="ARBA00012588"/>
    </source>
</evidence>
<evidence type="ECO:0000256" key="3">
    <source>
        <dbReference type="ARBA" id="ARBA00022676"/>
    </source>
</evidence>
<keyword evidence="4" id="KW-0808">Transferase</keyword>
<evidence type="ECO:0000313" key="6">
    <source>
        <dbReference type="EMBL" id="PEN13898.1"/>
    </source>
</evidence>
<keyword evidence="3" id="KW-0328">Glycosyltransferase</keyword>
<dbReference type="EC" id="2.4.1.21" evidence="2"/>
<dbReference type="SUPFAM" id="SSF53756">
    <property type="entry name" value="UDP-Glycosyltransferase/glycogen phosphorylase"/>
    <property type="match status" value="1"/>
</dbReference>
<dbReference type="PANTHER" id="PTHR45825">
    <property type="entry name" value="GRANULE-BOUND STARCH SYNTHASE 1, CHLOROPLASTIC/AMYLOPLASTIC"/>
    <property type="match status" value="1"/>
</dbReference>
<organism evidence="6 7">
    <name type="scientific">Longibacter salinarum</name>
    <dbReference type="NCBI Taxonomy" id="1850348"/>
    <lineage>
        <taxon>Bacteria</taxon>
        <taxon>Pseudomonadati</taxon>
        <taxon>Rhodothermota</taxon>
        <taxon>Rhodothermia</taxon>
        <taxon>Rhodothermales</taxon>
        <taxon>Salisaetaceae</taxon>
        <taxon>Longibacter</taxon>
    </lineage>
</organism>
<gene>
    <name evidence="6" type="ORF">CRI94_07525</name>
</gene>
<dbReference type="Proteomes" id="UP000220102">
    <property type="component" value="Unassembled WGS sequence"/>
</dbReference>
<evidence type="ECO:0000313" key="7">
    <source>
        <dbReference type="Proteomes" id="UP000220102"/>
    </source>
</evidence>
<evidence type="ECO:0000259" key="5">
    <source>
        <dbReference type="Pfam" id="PF08323"/>
    </source>
</evidence>
<dbReference type="PANTHER" id="PTHR45825:SF11">
    <property type="entry name" value="ALPHA AMYLASE DOMAIN-CONTAINING PROTEIN"/>
    <property type="match status" value="1"/>
</dbReference>
<dbReference type="RefSeq" id="WP_098075061.1">
    <property type="nucleotide sequence ID" value="NZ_PDEQ01000003.1"/>
</dbReference>
<keyword evidence="7" id="KW-1185">Reference proteome</keyword>
<accession>A0A2A8CZS2</accession>
<comment type="catalytic activity">
    <reaction evidence="1">
        <text>[(1-&gt;4)-alpha-D-glucosyl](n) + ADP-alpha-D-glucose = [(1-&gt;4)-alpha-D-glucosyl](n+1) + ADP + H(+)</text>
        <dbReference type="Rhea" id="RHEA:18189"/>
        <dbReference type="Rhea" id="RHEA-COMP:9584"/>
        <dbReference type="Rhea" id="RHEA-COMP:9587"/>
        <dbReference type="ChEBI" id="CHEBI:15378"/>
        <dbReference type="ChEBI" id="CHEBI:15444"/>
        <dbReference type="ChEBI" id="CHEBI:57498"/>
        <dbReference type="ChEBI" id="CHEBI:456216"/>
        <dbReference type="EC" id="2.4.1.21"/>
    </reaction>
</comment>
<evidence type="ECO:0000256" key="4">
    <source>
        <dbReference type="ARBA" id="ARBA00022679"/>
    </source>
</evidence>
<comment type="caution">
    <text evidence="6">The sequence shown here is derived from an EMBL/GenBank/DDBJ whole genome shotgun (WGS) entry which is preliminary data.</text>
</comment>
<dbReference type="GO" id="GO:0009011">
    <property type="term" value="F:alpha-1,4-glucan glucosyltransferase (ADP-glucose donor) activity"/>
    <property type="evidence" value="ECO:0007669"/>
    <property type="project" value="UniProtKB-EC"/>
</dbReference>
<dbReference type="InterPro" id="IPR013534">
    <property type="entry name" value="Starch_synth_cat_dom"/>
</dbReference>